<evidence type="ECO:0000256" key="1">
    <source>
        <dbReference type="ARBA" id="ARBA00004127"/>
    </source>
</evidence>
<feature type="transmembrane region" description="Helical" evidence="3">
    <location>
        <begin position="123"/>
        <end position="142"/>
    </location>
</feature>
<feature type="transmembrane region" description="Helical" evidence="3">
    <location>
        <begin position="184"/>
        <end position="203"/>
    </location>
</feature>
<comment type="similarity">
    <text evidence="2">Belongs to the EamA transporter family.</text>
</comment>
<dbReference type="EMBL" id="MCHY01000008">
    <property type="protein sequence ID" value="RKD24502.1"/>
    <property type="molecule type" value="Genomic_DNA"/>
</dbReference>
<dbReference type="InterPro" id="IPR000620">
    <property type="entry name" value="EamA_dom"/>
</dbReference>
<dbReference type="GO" id="GO:0016020">
    <property type="term" value="C:membrane"/>
    <property type="evidence" value="ECO:0007669"/>
    <property type="project" value="InterPro"/>
</dbReference>
<evidence type="ECO:0000313" key="6">
    <source>
        <dbReference type="Proteomes" id="UP000284219"/>
    </source>
</evidence>
<proteinExistence type="inferred from homology"/>
<feature type="transmembrane region" description="Helical" evidence="3">
    <location>
        <begin position="269"/>
        <end position="287"/>
    </location>
</feature>
<evidence type="ECO:0000259" key="4">
    <source>
        <dbReference type="Pfam" id="PF00892"/>
    </source>
</evidence>
<feature type="domain" description="EamA" evidence="4">
    <location>
        <begin position="152"/>
        <end position="283"/>
    </location>
</feature>
<keyword evidence="3" id="KW-0472">Membrane</keyword>
<comment type="caution">
    <text evidence="5">The sequence shown here is derived from an EMBL/GenBank/DDBJ whole genome shotgun (WGS) entry which is preliminary data.</text>
</comment>
<feature type="transmembrane region" description="Helical" evidence="3">
    <location>
        <begin position="34"/>
        <end position="55"/>
    </location>
</feature>
<reference evidence="5 6" key="1">
    <citation type="submission" date="2016-08" db="EMBL/GenBank/DDBJ databases">
        <title>Novel Firmicute Genomes.</title>
        <authorList>
            <person name="Poppleton D.I."/>
            <person name="Gribaldo S."/>
        </authorList>
    </citation>
    <scope>NUCLEOTIDE SEQUENCE [LARGE SCALE GENOMIC DNA]</scope>
    <source>
        <strain evidence="5 6">RAOx-1</strain>
    </source>
</reference>
<feature type="transmembrane region" description="Helical" evidence="3">
    <location>
        <begin position="7"/>
        <end position="28"/>
    </location>
</feature>
<organism evidence="5 6">
    <name type="scientific">Ammoniphilus oxalaticus</name>
    <dbReference type="NCBI Taxonomy" id="66863"/>
    <lineage>
        <taxon>Bacteria</taxon>
        <taxon>Bacillati</taxon>
        <taxon>Bacillota</taxon>
        <taxon>Bacilli</taxon>
        <taxon>Bacillales</taxon>
        <taxon>Paenibacillaceae</taxon>
        <taxon>Aneurinibacillus group</taxon>
        <taxon>Ammoniphilus</taxon>
    </lineage>
</organism>
<feature type="domain" description="EamA" evidence="4">
    <location>
        <begin position="7"/>
        <end position="138"/>
    </location>
</feature>
<dbReference type="InterPro" id="IPR037185">
    <property type="entry name" value="EmrE-like"/>
</dbReference>
<feature type="transmembrane region" description="Helical" evidence="3">
    <location>
        <begin position="67"/>
        <end position="86"/>
    </location>
</feature>
<sequence length="304" mass="33467">MSRQKSIWIFSFGAACFGFTPIFSKLGFLAGCSLGQIIGSQMLLSTLILWMLTLLRKPDWRRLTKLAVVKLMASGTLSGLTGVFYYASLQYLPASLAIILLFQFVWIGIFYEWIFDRRVPTKLTFLSLILTLFGVVLAANMLGGEFKSLSVKGLVFGLISGFTYAGFIYVNGKVAPEVDPIMRTTFMISGSLIMAIVIFPSMFVTTEMIKSSVWLYSSGTALFGSIIPPLLFSISAPHLPSGISTILGSLELPVAVVMAKLIFAEPIGLLQWLGILLILFSISLDQLKTWFNGRNRAGPTRQIQ</sequence>
<evidence type="ECO:0000256" key="2">
    <source>
        <dbReference type="ARBA" id="ARBA00007362"/>
    </source>
</evidence>
<dbReference type="Pfam" id="PF00892">
    <property type="entry name" value="EamA"/>
    <property type="match status" value="2"/>
</dbReference>
<keyword evidence="6" id="KW-1185">Reference proteome</keyword>
<dbReference type="AlphaFoldDB" id="A0A419SKJ8"/>
<dbReference type="SUPFAM" id="SSF103481">
    <property type="entry name" value="Multidrug resistance efflux transporter EmrE"/>
    <property type="match status" value="2"/>
</dbReference>
<feature type="transmembrane region" description="Helical" evidence="3">
    <location>
        <begin position="154"/>
        <end position="172"/>
    </location>
</feature>
<comment type="subcellular location">
    <subcellularLocation>
        <location evidence="1">Endomembrane system</location>
        <topology evidence="1">Multi-pass membrane protein</topology>
    </subcellularLocation>
</comment>
<gene>
    <name evidence="5" type="ORF">BEP19_08950</name>
</gene>
<dbReference type="PANTHER" id="PTHR22911:SF137">
    <property type="entry name" value="SOLUTE CARRIER FAMILY 35 MEMBER G2-RELATED"/>
    <property type="match status" value="1"/>
</dbReference>
<name>A0A419SKJ8_9BACL</name>
<keyword evidence="3" id="KW-0812">Transmembrane</keyword>
<accession>A0A419SKJ8</accession>
<keyword evidence="3" id="KW-1133">Transmembrane helix</keyword>
<evidence type="ECO:0000313" key="5">
    <source>
        <dbReference type="EMBL" id="RKD24502.1"/>
    </source>
</evidence>
<dbReference type="RefSeq" id="WP_245983469.1">
    <property type="nucleotide sequence ID" value="NZ_MCHY01000008.1"/>
</dbReference>
<dbReference type="Proteomes" id="UP000284219">
    <property type="component" value="Unassembled WGS sequence"/>
</dbReference>
<dbReference type="PANTHER" id="PTHR22911">
    <property type="entry name" value="ACYL-MALONYL CONDENSING ENZYME-RELATED"/>
    <property type="match status" value="1"/>
</dbReference>
<protein>
    <recommendedName>
        <fullName evidence="4">EamA domain-containing protein</fullName>
    </recommendedName>
</protein>
<feature type="transmembrane region" description="Helical" evidence="3">
    <location>
        <begin position="92"/>
        <end position="111"/>
    </location>
</feature>
<dbReference type="PROSITE" id="PS51257">
    <property type="entry name" value="PROKAR_LIPOPROTEIN"/>
    <property type="match status" value="1"/>
</dbReference>
<evidence type="ECO:0000256" key="3">
    <source>
        <dbReference type="SAM" id="Phobius"/>
    </source>
</evidence>